<keyword evidence="11" id="KW-1185">Reference proteome</keyword>
<dbReference type="InterPro" id="IPR001789">
    <property type="entry name" value="Sig_transdc_resp-reg_receiver"/>
</dbReference>
<keyword evidence="5" id="KW-0804">Transcription</keyword>
<dbReference type="Pfam" id="PF00072">
    <property type="entry name" value="Response_reg"/>
    <property type="match status" value="1"/>
</dbReference>
<dbReference type="Pfam" id="PF00486">
    <property type="entry name" value="Trans_reg_C"/>
    <property type="match status" value="1"/>
</dbReference>
<keyword evidence="4 7" id="KW-0238">DNA-binding</keyword>
<evidence type="ECO:0000256" key="1">
    <source>
        <dbReference type="ARBA" id="ARBA00022553"/>
    </source>
</evidence>
<evidence type="ECO:0000256" key="7">
    <source>
        <dbReference type="PROSITE-ProRule" id="PRU01091"/>
    </source>
</evidence>
<dbReference type="Proteomes" id="UP000749040">
    <property type="component" value="Unassembled WGS sequence"/>
</dbReference>
<feature type="DNA-binding region" description="OmpR/PhoB-type" evidence="7">
    <location>
        <begin position="126"/>
        <end position="226"/>
    </location>
</feature>
<dbReference type="PROSITE" id="PS51755">
    <property type="entry name" value="OMPR_PHOB"/>
    <property type="match status" value="1"/>
</dbReference>
<dbReference type="Gene3D" id="3.40.50.2300">
    <property type="match status" value="1"/>
</dbReference>
<dbReference type="PANTHER" id="PTHR48111">
    <property type="entry name" value="REGULATOR OF RPOS"/>
    <property type="match status" value="1"/>
</dbReference>
<dbReference type="SMART" id="SM00448">
    <property type="entry name" value="REC"/>
    <property type="match status" value="1"/>
</dbReference>
<dbReference type="Gene3D" id="1.10.10.10">
    <property type="entry name" value="Winged helix-like DNA-binding domain superfamily/Winged helix DNA-binding domain"/>
    <property type="match status" value="1"/>
</dbReference>
<dbReference type="InterPro" id="IPR036388">
    <property type="entry name" value="WH-like_DNA-bd_sf"/>
</dbReference>
<evidence type="ECO:0000313" key="11">
    <source>
        <dbReference type="Proteomes" id="UP000749040"/>
    </source>
</evidence>
<reference evidence="10 11" key="1">
    <citation type="submission" date="2021-01" db="EMBL/GenBank/DDBJ databases">
        <title>Streptomyces acididurans sp. nov., isolated from a peat swamp forest soil.</title>
        <authorList>
            <person name="Chantavorakit T."/>
            <person name="Duangmal K."/>
        </authorList>
    </citation>
    <scope>NUCLEOTIDE SEQUENCE [LARGE SCALE GENOMIC DNA]</scope>
    <source>
        <strain evidence="10 11">KK5PA1</strain>
    </source>
</reference>
<comment type="caution">
    <text evidence="10">The sequence shown here is derived from an EMBL/GenBank/DDBJ whole genome shotgun (WGS) entry which is preliminary data.</text>
</comment>
<evidence type="ECO:0000256" key="4">
    <source>
        <dbReference type="ARBA" id="ARBA00023125"/>
    </source>
</evidence>
<feature type="domain" description="OmpR/PhoB-type" evidence="9">
    <location>
        <begin position="126"/>
        <end position="226"/>
    </location>
</feature>
<accession>A0ABS2TJE1</accession>
<sequence length="233" mass="25900">MVHILVVEAQKHEALTLTRNLERYGHDVTTVDSGTAALENLQQADFVLLDLDLPDIDGLTVCRTLRETAHVPLIAFAGGGEMERVLGLRAGADDCLDKPYQIRELAARIQAVMRRWEPRRPALAPKTTVSVGGLHIDAVSREVRVQGRRVELTRKEFDLLYYLARHSEMVVTRQRLMAEIWEIPMAQALGAQASRTVDTHVNSLRKKLGQSDWIVTVRGVGFRMGTAGGKDAA</sequence>
<evidence type="ECO:0000256" key="6">
    <source>
        <dbReference type="PROSITE-ProRule" id="PRU00169"/>
    </source>
</evidence>
<protein>
    <submittedName>
        <fullName evidence="10">Response regulator transcription factor</fullName>
    </submittedName>
</protein>
<dbReference type="SMART" id="SM00862">
    <property type="entry name" value="Trans_reg_C"/>
    <property type="match status" value="1"/>
</dbReference>
<name>A0ABS2TJE1_9ACTN</name>
<dbReference type="EMBL" id="JADKYB010000001">
    <property type="protein sequence ID" value="MBM9503463.1"/>
    <property type="molecule type" value="Genomic_DNA"/>
</dbReference>
<evidence type="ECO:0000256" key="3">
    <source>
        <dbReference type="ARBA" id="ARBA00023015"/>
    </source>
</evidence>
<gene>
    <name evidence="10" type="ORF">ITX44_02740</name>
</gene>
<dbReference type="InterPro" id="IPR011006">
    <property type="entry name" value="CheY-like_superfamily"/>
</dbReference>
<evidence type="ECO:0000256" key="5">
    <source>
        <dbReference type="ARBA" id="ARBA00023163"/>
    </source>
</evidence>
<keyword evidence="3" id="KW-0805">Transcription regulation</keyword>
<dbReference type="SUPFAM" id="SSF52172">
    <property type="entry name" value="CheY-like"/>
    <property type="match status" value="1"/>
</dbReference>
<dbReference type="InterPro" id="IPR039420">
    <property type="entry name" value="WalR-like"/>
</dbReference>
<evidence type="ECO:0000313" key="10">
    <source>
        <dbReference type="EMBL" id="MBM9503463.1"/>
    </source>
</evidence>
<evidence type="ECO:0000259" key="9">
    <source>
        <dbReference type="PROSITE" id="PS51755"/>
    </source>
</evidence>
<evidence type="ECO:0000259" key="8">
    <source>
        <dbReference type="PROSITE" id="PS50110"/>
    </source>
</evidence>
<evidence type="ECO:0000256" key="2">
    <source>
        <dbReference type="ARBA" id="ARBA00023012"/>
    </source>
</evidence>
<dbReference type="PANTHER" id="PTHR48111:SF1">
    <property type="entry name" value="TWO-COMPONENT RESPONSE REGULATOR ORR33"/>
    <property type="match status" value="1"/>
</dbReference>
<keyword evidence="1 6" id="KW-0597">Phosphoprotein</keyword>
<keyword evidence="2" id="KW-0902">Two-component regulatory system</keyword>
<proteinExistence type="predicted"/>
<feature type="domain" description="Response regulatory" evidence="8">
    <location>
        <begin position="3"/>
        <end position="113"/>
    </location>
</feature>
<feature type="modified residue" description="4-aspartylphosphate" evidence="6">
    <location>
        <position position="50"/>
    </location>
</feature>
<organism evidence="10 11">
    <name type="scientific">Actinacidiphila acididurans</name>
    <dbReference type="NCBI Taxonomy" id="2784346"/>
    <lineage>
        <taxon>Bacteria</taxon>
        <taxon>Bacillati</taxon>
        <taxon>Actinomycetota</taxon>
        <taxon>Actinomycetes</taxon>
        <taxon>Kitasatosporales</taxon>
        <taxon>Streptomycetaceae</taxon>
        <taxon>Actinacidiphila</taxon>
    </lineage>
</organism>
<dbReference type="PROSITE" id="PS50110">
    <property type="entry name" value="RESPONSE_REGULATORY"/>
    <property type="match status" value="1"/>
</dbReference>
<dbReference type="Gene3D" id="6.10.250.690">
    <property type="match status" value="1"/>
</dbReference>
<dbReference type="CDD" id="cd00383">
    <property type="entry name" value="trans_reg_C"/>
    <property type="match status" value="1"/>
</dbReference>
<dbReference type="InterPro" id="IPR001867">
    <property type="entry name" value="OmpR/PhoB-type_DNA-bd"/>
</dbReference>